<accession>A0A6A6DHW6</accession>
<name>A0A6A6DHW6_9PEZI</name>
<organism evidence="1 2">
    <name type="scientific">Zopfia rhizophila CBS 207.26</name>
    <dbReference type="NCBI Taxonomy" id="1314779"/>
    <lineage>
        <taxon>Eukaryota</taxon>
        <taxon>Fungi</taxon>
        <taxon>Dikarya</taxon>
        <taxon>Ascomycota</taxon>
        <taxon>Pezizomycotina</taxon>
        <taxon>Dothideomycetes</taxon>
        <taxon>Dothideomycetes incertae sedis</taxon>
        <taxon>Zopfiaceae</taxon>
        <taxon>Zopfia</taxon>
    </lineage>
</organism>
<proteinExistence type="predicted"/>
<gene>
    <name evidence="1" type="ORF">K469DRAFT_322858</name>
</gene>
<protein>
    <submittedName>
        <fullName evidence="1">Uncharacterized protein</fullName>
    </submittedName>
</protein>
<evidence type="ECO:0000313" key="1">
    <source>
        <dbReference type="EMBL" id="KAF2179134.1"/>
    </source>
</evidence>
<dbReference type="AlphaFoldDB" id="A0A6A6DHW6"/>
<evidence type="ECO:0000313" key="2">
    <source>
        <dbReference type="Proteomes" id="UP000800200"/>
    </source>
</evidence>
<reference evidence="1" key="1">
    <citation type="journal article" date="2020" name="Stud. Mycol.">
        <title>101 Dothideomycetes genomes: a test case for predicting lifestyles and emergence of pathogens.</title>
        <authorList>
            <person name="Haridas S."/>
            <person name="Albert R."/>
            <person name="Binder M."/>
            <person name="Bloem J."/>
            <person name="Labutti K."/>
            <person name="Salamov A."/>
            <person name="Andreopoulos B."/>
            <person name="Baker S."/>
            <person name="Barry K."/>
            <person name="Bills G."/>
            <person name="Bluhm B."/>
            <person name="Cannon C."/>
            <person name="Castanera R."/>
            <person name="Culley D."/>
            <person name="Daum C."/>
            <person name="Ezra D."/>
            <person name="Gonzalez J."/>
            <person name="Henrissat B."/>
            <person name="Kuo A."/>
            <person name="Liang C."/>
            <person name="Lipzen A."/>
            <person name="Lutzoni F."/>
            <person name="Magnuson J."/>
            <person name="Mondo S."/>
            <person name="Nolan M."/>
            <person name="Ohm R."/>
            <person name="Pangilinan J."/>
            <person name="Park H.-J."/>
            <person name="Ramirez L."/>
            <person name="Alfaro M."/>
            <person name="Sun H."/>
            <person name="Tritt A."/>
            <person name="Yoshinaga Y."/>
            <person name="Zwiers L.-H."/>
            <person name="Turgeon B."/>
            <person name="Goodwin S."/>
            <person name="Spatafora J."/>
            <person name="Crous P."/>
            <person name="Grigoriev I."/>
        </authorList>
    </citation>
    <scope>NUCLEOTIDE SEQUENCE</scope>
    <source>
        <strain evidence="1">CBS 207.26</strain>
    </source>
</reference>
<sequence>MLIIHLRALIRQSHHSLGRGSRHTCPPIRSFRGLRILRGLMSRRSMERAIAIEQTQATNYHQPQTSGNSISSIDLKTPIIILMLLPETAKRTARVYGPGSNESYLLPTKTRSSTLNCCTKGRIIIPVRIITTLTIIASKTSERCPLCRALALPIRCLLLSATWDHRTTGLATAVIITASTILSMTRPKKRKRAATTTTMTTMMTMMIRATIETVMRMRTRRRPAPAPARTTITIATTRTTMATGMRSDRGFPHPSAAIQPRSVLHSFMPNNIAVPLHLCTSLTGALHIPAISISLSHTQNVAPVVPESQPRRTVFPSLMKRPRK</sequence>
<keyword evidence="2" id="KW-1185">Reference proteome</keyword>
<dbReference type="Proteomes" id="UP000800200">
    <property type="component" value="Unassembled WGS sequence"/>
</dbReference>
<dbReference type="EMBL" id="ML994670">
    <property type="protein sequence ID" value="KAF2179134.1"/>
    <property type="molecule type" value="Genomic_DNA"/>
</dbReference>